<evidence type="ECO:0000313" key="1">
    <source>
        <dbReference type="EMBL" id="EFU73188.1"/>
    </source>
</evidence>
<dbReference type="AlphaFoldDB" id="E6LI22"/>
<dbReference type="HOGENOM" id="CLU_2934311_0_0_9"/>
<reference evidence="1 2" key="1">
    <citation type="submission" date="2010-12" db="EMBL/GenBank/DDBJ databases">
        <authorList>
            <person name="Muzny D."/>
            <person name="Qin X."/>
            <person name="Deng J."/>
            <person name="Jiang H."/>
            <person name="Liu Y."/>
            <person name="Qu J."/>
            <person name="Song X.-Z."/>
            <person name="Zhang L."/>
            <person name="Thornton R."/>
            <person name="Coyle M."/>
            <person name="Francisco L."/>
            <person name="Jackson L."/>
            <person name="Javaid M."/>
            <person name="Korchina V."/>
            <person name="Kovar C."/>
            <person name="Mata R."/>
            <person name="Mathew T."/>
            <person name="Ngo R."/>
            <person name="Nguyen L."/>
            <person name="Nguyen N."/>
            <person name="Okwuonu G."/>
            <person name="Ongeri F."/>
            <person name="Pham C."/>
            <person name="Simmons D."/>
            <person name="Wilczek-Boney K."/>
            <person name="Hale W."/>
            <person name="Jakkamsetti A."/>
            <person name="Pham P."/>
            <person name="Ruth R."/>
            <person name="San Lucas F."/>
            <person name="Warren J."/>
            <person name="Zhang J."/>
            <person name="Zhao Z."/>
            <person name="Zhou C."/>
            <person name="Zhu D."/>
            <person name="Lee S."/>
            <person name="Bess C."/>
            <person name="Blankenburg K."/>
            <person name="Forbes L."/>
            <person name="Fu Q."/>
            <person name="Gubbala S."/>
            <person name="Hirani K."/>
            <person name="Jayaseelan J.C."/>
            <person name="Lara F."/>
            <person name="Munidasa M."/>
            <person name="Palculict T."/>
            <person name="Patil S."/>
            <person name="Pu L.-L."/>
            <person name="Saada N."/>
            <person name="Tang L."/>
            <person name="Weissenberger G."/>
            <person name="Zhu Y."/>
            <person name="Hemphill L."/>
            <person name="Shang Y."/>
            <person name="Youmans B."/>
            <person name="Ayvaz T."/>
            <person name="Ross M."/>
            <person name="Santibanez J."/>
            <person name="Aqrawi P."/>
            <person name="Gross S."/>
            <person name="Joshi V."/>
            <person name="Fowler G."/>
            <person name="Nazareth L."/>
            <person name="Reid J."/>
            <person name="Worley K."/>
            <person name="Petrosino J."/>
            <person name="Highlander S."/>
            <person name="Gibbs R."/>
        </authorList>
    </citation>
    <scope>NUCLEOTIDE SEQUENCE [LARGE SCALE GENOMIC DNA]</scope>
    <source>
        <strain evidence="2">DSM 15952 / CCUG 50447 / LMG 22039 / TP 1.5</strain>
    </source>
</reference>
<proteinExistence type="predicted"/>
<dbReference type="EMBL" id="AEPV01000075">
    <property type="protein sequence ID" value="EFU73188.1"/>
    <property type="molecule type" value="Genomic_DNA"/>
</dbReference>
<name>E6LI22_ENTI1</name>
<protein>
    <submittedName>
        <fullName evidence="1">Uncharacterized protein</fullName>
    </submittedName>
</protein>
<organism evidence="1 2">
    <name type="scientific">Enterococcus italicus (strain DSM 15952 / CCUG 50447 / LMG 22039 / TP 1.5)</name>
    <dbReference type="NCBI Taxonomy" id="888064"/>
    <lineage>
        <taxon>Bacteria</taxon>
        <taxon>Bacillati</taxon>
        <taxon>Bacillota</taxon>
        <taxon>Bacilli</taxon>
        <taxon>Lactobacillales</taxon>
        <taxon>Enterococcaceae</taxon>
        <taxon>Enterococcus</taxon>
    </lineage>
</organism>
<keyword evidence="2" id="KW-1185">Reference proteome</keyword>
<dbReference type="Proteomes" id="UP000010296">
    <property type="component" value="Unassembled WGS sequence"/>
</dbReference>
<comment type="caution">
    <text evidence="1">The sequence shown here is derived from an EMBL/GenBank/DDBJ whole genome shotgun (WGS) entry which is preliminary data.</text>
</comment>
<accession>E6LI22</accession>
<gene>
    <name evidence="1" type="ORF">HMPREF9088_2012</name>
</gene>
<evidence type="ECO:0000313" key="2">
    <source>
        <dbReference type="Proteomes" id="UP000010296"/>
    </source>
</evidence>
<sequence>MASLYKIYQKKTFSSHVANQRHTTRERFLYYLSTNQAYESLHIQIYLATSLARAKHPMMA</sequence>
<dbReference type="STRING" id="888064.HMPREF9088_2012"/>